<dbReference type="Proteomes" id="UP000545761">
    <property type="component" value="Unassembled WGS sequence"/>
</dbReference>
<keyword evidence="3" id="KW-0406">Ion transport</keyword>
<name>A0A7W0DT57_9ACTN</name>
<evidence type="ECO:0000256" key="1">
    <source>
        <dbReference type="SAM" id="Phobius"/>
    </source>
</evidence>
<dbReference type="InterPro" id="IPR013099">
    <property type="entry name" value="K_chnl_dom"/>
</dbReference>
<keyword evidence="1" id="KW-0812">Transmembrane</keyword>
<feature type="transmembrane region" description="Helical" evidence="1">
    <location>
        <begin position="107"/>
        <end position="127"/>
    </location>
</feature>
<reference evidence="3 4" key="1">
    <citation type="submission" date="2020-07" db="EMBL/GenBank/DDBJ databases">
        <title>Streptomyces isolated from Indian soil.</title>
        <authorList>
            <person name="Mandal S."/>
            <person name="Maiti P.K."/>
        </authorList>
    </citation>
    <scope>NUCLEOTIDE SEQUENCE [LARGE SCALE GENOMIC DNA]</scope>
    <source>
        <strain evidence="3 4">PSKA28</strain>
    </source>
</reference>
<keyword evidence="3" id="KW-0813">Transport</keyword>
<evidence type="ECO:0000259" key="2">
    <source>
        <dbReference type="Pfam" id="PF07885"/>
    </source>
</evidence>
<accession>A0A7W0DT57</accession>
<organism evidence="3 4">
    <name type="scientific">Streptomyces himalayensis subsp. himalayensis</name>
    <dbReference type="NCBI Taxonomy" id="2756131"/>
    <lineage>
        <taxon>Bacteria</taxon>
        <taxon>Bacillati</taxon>
        <taxon>Actinomycetota</taxon>
        <taxon>Actinomycetes</taxon>
        <taxon>Kitasatosporales</taxon>
        <taxon>Streptomycetaceae</taxon>
        <taxon>Streptomyces</taxon>
        <taxon>Streptomyces himalayensis</taxon>
    </lineage>
</organism>
<dbReference type="Pfam" id="PF07885">
    <property type="entry name" value="Ion_trans_2"/>
    <property type="match status" value="1"/>
</dbReference>
<keyword evidence="1" id="KW-0472">Membrane</keyword>
<proteinExistence type="predicted"/>
<evidence type="ECO:0000313" key="3">
    <source>
        <dbReference type="EMBL" id="MBA2950801.1"/>
    </source>
</evidence>
<dbReference type="AlphaFoldDB" id="A0A7W0DT57"/>
<keyword evidence="3" id="KW-0407">Ion channel</keyword>
<dbReference type="GO" id="GO:0034220">
    <property type="term" value="P:monoatomic ion transmembrane transport"/>
    <property type="evidence" value="ECO:0007669"/>
    <property type="project" value="UniProtKB-KW"/>
</dbReference>
<gene>
    <name evidence="3" type="ORF">H1D24_34805</name>
</gene>
<evidence type="ECO:0000313" key="4">
    <source>
        <dbReference type="Proteomes" id="UP000545761"/>
    </source>
</evidence>
<dbReference type="EMBL" id="JACEHE010000033">
    <property type="protein sequence ID" value="MBA2950801.1"/>
    <property type="molecule type" value="Genomic_DNA"/>
</dbReference>
<feature type="transmembrane region" description="Helical" evidence="1">
    <location>
        <begin position="57"/>
        <end position="83"/>
    </location>
</feature>
<keyword evidence="1" id="KW-1133">Transmembrane helix</keyword>
<comment type="caution">
    <text evidence="3">The sequence shown here is derived from an EMBL/GenBank/DDBJ whole genome shotgun (WGS) entry which is preliminary data.</text>
</comment>
<protein>
    <submittedName>
        <fullName evidence="3">Two pore domain potassium channel family protein</fullName>
    </submittedName>
</protein>
<dbReference type="RefSeq" id="WP_181661726.1">
    <property type="nucleotide sequence ID" value="NZ_JACEHE010000033.1"/>
</dbReference>
<feature type="transmembrane region" description="Helical" evidence="1">
    <location>
        <begin position="139"/>
        <end position="159"/>
    </location>
</feature>
<dbReference type="SUPFAM" id="SSF81324">
    <property type="entry name" value="Voltage-gated potassium channels"/>
    <property type="match status" value="1"/>
</dbReference>
<sequence>MKWLITLVGAAVVATILRDVFHTLWHPTRHGGLSRIIMTGLWRLSSRLSPRRRAAGLAGPLGMVTVVATWALCVAVGWALIYWPHMPGAFSFSAALEPGEHSGPVDALYVSLVTLATLGLGDIAPIAGWLRIVAPMEALVGFALMTATVSWVLGIYPALARRRTLALRIAHLRHTGSAAQHLDSAAGAVALDGLADDVARICVDLSQYAESYYFHDGHGDMSLARQAGYAAELAALGNRAQRPDVRASAAVLTAALEDLAGILDRWFLHTEGTMRQTFQAYARDHGGDVA</sequence>
<dbReference type="Gene3D" id="1.10.287.70">
    <property type="match status" value="1"/>
</dbReference>
<feature type="domain" description="Potassium channel" evidence="2">
    <location>
        <begin position="98"/>
        <end position="150"/>
    </location>
</feature>